<name>Q3SWJ3_NITWN</name>
<dbReference type="OrthoDB" id="7876582at2"/>
<sequence>MSKFRDMLLEEREALLKVYRPLETDIKAMRFEMYEKQQRLAELASDIEKINLALKAVEDADKRPQITIMEAVVEVLKDRPEGLTALEILAEINTRYFGDRIIRSSLSPQLSRLKDRDHKIGLRGKKWFLLPQQPSLFVERRD</sequence>
<proteinExistence type="predicted"/>
<gene>
    <name evidence="1" type="ordered locus">Nwi_0080</name>
</gene>
<evidence type="ECO:0000313" key="1">
    <source>
        <dbReference type="EMBL" id="ABA03348.1"/>
    </source>
</evidence>
<protein>
    <submittedName>
        <fullName evidence="1">Uncharacterized protein</fullName>
    </submittedName>
</protein>
<organism evidence="1 2">
    <name type="scientific">Nitrobacter winogradskyi (strain ATCC 25391 / DSM 10237 / CIP 104748 / NCIMB 11846 / Nb-255)</name>
    <dbReference type="NCBI Taxonomy" id="323098"/>
    <lineage>
        <taxon>Bacteria</taxon>
        <taxon>Pseudomonadati</taxon>
        <taxon>Pseudomonadota</taxon>
        <taxon>Alphaproteobacteria</taxon>
        <taxon>Hyphomicrobiales</taxon>
        <taxon>Nitrobacteraceae</taxon>
        <taxon>Nitrobacter</taxon>
    </lineage>
</organism>
<dbReference type="HOGENOM" id="CLU_1813795_0_0_5"/>
<reference evidence="1 2" key="1">
    <citation type="journal article" date="2006" name="Appl. Environ. Microbiol.">
        <title>Genome sequence of the chemolithoautotrophic nitrite-oxidizing bacterium Nitrobacter winogradskyi Nb-255.</title>
        <authorList>
            <person name="Starkenburg S.R."/>
            <person name="Chain P.S."/>
            <person name="Sayavedra-Soto L.A."/>
            <person name="Hauser L."/>
            <person name="Land M.L."/>
            <person name="Larimer F.W."/>
            <person name="Malfatti S.A."/>
            <person name="Klotz M.G."/>
            <person name="Bottomley P.J."/>
            <person name="Arp D.J."/>
            <person name="Hickey W.J."/>
        </authorList>
    </citation>
    <scope>NUCLEOTIDE SEQUENCE [LARGE SCALE GENOMIC DNA]</scope>
    <source>
        <strain evidence="2">ATCC 25391 / DSM 10237 / CIP 104748 / NCIMB 11846 / Nb-255</strain>
    </source>
</reference>
<dbReference type="AlphaFoldDB" id="Q3SWJ3"/>
<dbReference type="EMBL" id="CP000115">
    <property type="protein sequence ID" value="ABA03348.1"/>
    <property type="molecule type" value="Genomic_DNA"/>
</dbReference>
<dbReference type="KEGG" id="nwi:Nwi_0080"/>
<keyword evidence="2" id="KW-1185">Reference proteome</keyword>
<dbReference type="Proteomes" id="UP000002531">
    <property type="component" value="Chromosome"/>
</dbReference>
<accession>Q3SWJ3</accession>
<evidence type="ECO:0000313" key="2">
    <source>
        <dbReference type="Proteomes" id="UP000002531"/>
    </source>
</evidence>